<evidence type="ECO:0000259" key="2">
    <source>
        <dbReference type="PROSITE" id="PS50090"/>
    </source>
</evidence>
<dbReference type="SUPFAM" id="SSF46689">
    <property type="entry name" value="Homeodomain-like"/>
    <property type="match status" value="1"/>
</dbReference>
<dbReference type="AlphaFoldDB" id="A0A1E3NLW8"/>
<feature type="region of interest" description="Disordered" evidence="1">
    <location>
        <begin position="206"/>
        <end position="225"/>
    </location>
</feature>
<protein>
    <submittedName>
        <fullName evidence="4">Uncharacterized protein</fullName>
    </submittedName>
</protein>
<evidence type="ECO:0000313" key="4">
    <source>
        <dbReference type="EMBL" id="ODQ47132.1"/>
    </source>
</evidence>
<organism evidence="4 5">
    <name type="scientific">Pichia membranifaciens NRRL Y-2026</name>
    <dbReference type="NCBI Taxonomy" id="763406"/>
    <lineage>
        <taxon>Eukaryota</taxon>
        <taxon>Fungi</taxon>
        <taxon>Dikarya</taxon>
        <taxon>Ascomycota</taxon>
        <taxon>Saccharomycotina</taxon>
        <taxon>Pichiomycetes</taxon>
        <taxon>Pichiales</taxon>
        <taxon>Pichiaceae</taxon>
        <taxon>Pichia</taxon>
    </lineage>
</organism>
<feature type="domain" description="Myb-like" evidence="2">
    <location>
        <begin position="324"/>
        <end position="366"/>
    </location>
</feature>
<name>A0A1E3NLW8_9ASCO</name>
<dbReference type="SMART" id="SM00717">
    <property type="entry name" value="SANT"/>
    <property type="match status" value="1"/>
</dbReference>
<feature type="compositionally biased region" description="Low complexity" evidence="1">
    <location>
        <begin position="51"/>
        <end position="64"/>
    </location>
</feature>
<proteinExistence type="predicted"/>
<evidence type="ECO:0000259" key="3">
    <source>
        <dbReference type="PROSITE" id="PS51294"/>
    </source>
</evidence>
<dbReference type="Proteomes" id="UP000094455">
    <property type="component" value="Unassembled WGS sequence"/>
</dbReference>
<dbReference type="GeneID" id="30177366"/>
<feature type="domain" description="HTH myb-type" evidence="3">
    <location>
        <begin position="323"/>
        <end position="370"/>
    </location>
</feature>
<keyword evidence="5" id="KW-1185">Reference proteome</keyword>
<sequence>MPPMSPYPYQMYPHPYPEHQFHHQFQPQLPHQLPHQLQLQFPPHHPYHMASSSSPTSSTSSPLSTKEHDNRGPYESHNLSQGLKIPPPLAVQSLPPDTLQVPLSTPTKQMFFHPQFSAHYNSKANDSVSAVSSTTASACSASDSASIDSSNTTINSETSTPGIYGPSSLSPLHYATKKQVAPPLPPLPQMPHFPQLQLQQQQQQQHVQYCAPSPAPVASNKEKSNIDGTAFPQTFDLSVLTPIPGCMAYRHPLIPVIPSASGNTRKQTRRLFDAKTNSITEGPIPDSSVSTTASAGHDNDSDSSSIDSSAATQARRMAFGSPTWTQKDDELLRHLKEVEKIGWRDISMYFPTRTINACQFRWRRLIMKEENRRKRELHKSALRARLVK</sequence>
<feature type="region of interest" description="Disordered" evidence="1">
    <location>
        <begin position="139"/>
        <end position="162"/>
    </location>
</feature>
<dbReference type="InterPro" id="IPR009057">
    <property type="entry name" value="Homeodomain-like_sf"/>
</dbReference>
<dbReference type="Pfam" id="PF00249">
    <property type="entry name" value="Myb_DNA-binding"/>
    <property type="match status" value="1"/>
</dbReference>
<dbReference type="EMBL" id="KV454002">
    <property type="protein sequence ID" value="ODQ47132.1"/>
    <property type="molecule type" value="Genomic_DNA"/>
</dbReference>
<dbReference type="RefSeq" id="XP_019018245.1">
    <property type="nucleotide sequence ID" value="XM_019160679.1"/>
</dbReference>
<evidence type="ECO:0000313" key="5">
    <source>
        <dbReference type="Proteomes" id="UP000094455"/>
    </source>
</evidence>
<dbReference type="OrthoDB" id="2143914at2759"/>
<dbReference type="InterPro" id="IPR017930">
    <property type="entry name" value="Myb_dom"/>
</dbReference>
<gene>
    <name evidence="4" type="ORF">PICMEDRAFT_15128</name>
</gene>
<dbReference type="InterPro" id="IPR001005">
    <property type="entry name" value="SANT/Myb"/>
</dbReference>
<accession>A0A1E3NLW8</accession>
<dbReference type="PROSITE" id="PS51294">
    <property type="entry name" value="HTH_MYB"/>
    <property type="match status" value="1"/>
</dbReference>
<evidence type="ECO:0000256" key="1">
    <source>
        <dbReference type="SAM" id="MobiDB-lite"/>
    </source>
</evidence>
<feature type="region of interest" description="Disordered" evidence="1">
    <location>
        <begin position="41"/>
        <end position="102"/>
    </location>
</feature>
<reference evidence="4 5" key="1">
    <citation type="journal article" date="2016" name="Proc. Natl. Acad. Sci. U.S.A.">
        <title>Comparative genomics of biotechnologically important yeasts.</title>
        <authorList>
            <person name="Riley R."/>
            <person name="Haridas S."/>
            <person name="Wolfe K.H."/>
            <person name="Lopes M.R."/>
            <person name="Hittinger C.T."/>
            <person name="Goeker M."/>
            <person name="Salamov A.A."/>
            <person name="Wisecaver J.H."/>
            <person name="Long T.M."/>
            <person name="Calvey C.H."/>
            <person name="Aerts A.L."/>
            <person name="Barry K.W."/>
            <person name="Choi C."/>
            <person name="Clum A."/>
            <person name="Coughlan A.Y."/>
            <person name="Deshpande S."/>
            <person name="Douglass A.P."/>
            <person name="Hanson S.J."/>
            <person name="Klenk H.-P."/>
            <person name="LaButti K.M."/>
            <person name="Lapidus A."/>
            <person name="Lindquist E.A."/>
            <person name="Lipzen A.M."/>
            <person name="Meier-Kolthoff J.P."/>
            <person name="Ohm R.A."/>
            <person name="Otillar R.P."/>
            <person name="Pangilinan J.L."/>
            <person name="Peng Y."/>
            <person name="Rokas A."/>
            <person name="Rosa C.A."/>
            <person name="Scheuner C."/>
            <person name="Sibirny A.A."/>
            <person name="Slot J.C."/>
            <person name="Stielow J.B."/>
            <person name="Sun H."/>
            <person name="Kurtzman C.P."/>
            <person name="Blackwell M."/>
            <person name="Grigoriev I.V."/>
            <person name="Jeffries T.W."/>
        </authorList>
    </citation>
    <scope>NUCLEOTIDE SEQUENCE [LARGE SCALE GENOMIC DNA]</scope>
    <source>
        <strain evidence="4 5">NRRL Y-2026</strain>
    </source>
</reference>
<dbReference type="CDD" id="cd00167">
    <property type="entry name" value="SANT"/>
    <property type="match status" value="1"/>
</dbReference>
<feature type="compositionally biased region" description="Basic and acidic residues" evidence="1">
    <location>
        <begin position="65"/>
        <end position="74"/>
    </location>
</feature>
<dbReference type="PROSITE" id="PS50090">
    <property type="entry name" value="MYB_LIKE"/>
    <property type="match status" value="1"/>
</dbReference>
<dbReference type="STRING" id="763406.A0A1E3NLW8"/>
<dbReference type="Gene3D" id="1.10.10.60">
    <property type="entry name" value="Homeodomain-like"/>
    <property type="match status" value="1"/>
</dbReference>
<feature type="region of interest" description="Disordered" evidence="1">
    <location>
        <begin position="274"/>
        <end position="322"/>
    </location>
</feature>
<feature type="compositionally biased region" description="Low complexity" evidence="1">
    <location>
        <begin position="139"/>
        <end position="160"/>
    </location>
</feature>